<dbReference type="Pfam" id="PF11248">
    <property type="entry name" value="DUF3046"/>
    <property type="match status" value="1"/>
</dbReference>
<dbReference type="OrthoDB" id="3215033at2"/>
<dbReference type="AlphaFoldDB" id="A0A1G7ZPI5"/>
<name>A0A1G7ZPI5_9ACTN</name>
<protein>
    <recommendedName>
        <fullName evidence="3">DUF3046 domain-containing protein</fullName>
    </recommendedName>
</protein>
<accession>A0A1G7ZPI5</accession>
<dbReference type="Proteomes" id="UP000198863">
    <property type="component" value="Unassembled WGS sequence"/>
</dbReference>
<organism evidence="1 2">
    <name type="scientific">Klenkia brasiliensis</name>
    <dbReference type="NCBI Taxonomy" id="333142"/>
    <lineage>
        <taxon>Bacteria</taxon>
        <taxon>Bacillati</taxon>
        <taxon>Actinomycetota</taxon>
        <taxon>Actinomycetes</taxon>
        <taxon>Geodermatophilales</taxon>
        <taxon>Geodermatophilaceae</taxon>
        <taxon>Klenkia</taxon>
    </lineage>
</organism>
<sequence length="64" mass="7162">MRLQEFWARVRGEFGDVRGEAIARDHVFSAFEGRTAVGALDAGVPVRTVWLAICEEFDVPAQVR</sequence>
<proteinExistence type="predicted"/>
<evidence type="ECO:0000313" key="2">
    <source>
        <dbReference type="Proteomes" id="UP000198863"/>
    </source>
</evidence>
<dbReference type="RefSeq" id="WP_091068703.1">
    <property type="nucleotide sequence ID" value="NZ_FNCF01000009.1"/>
</dbReference>
<dbReference type="EMBL" id="FNCF01000009">
    <property type="protein sequence ID" value="SDH10588.1"/>
    <property type="molecule type" value="Genomic_DNA"/>
</dbReference>
<keyword evidence="2" id="KW-1185">Reference proteome</keyword>
<dbReference type="InterPro" id="IPR021408">
    <property type="entry name" value="DUF3046"/>
</dbReference>
<gene>
    <name evidence="1" type="ORF">SAMN05660324_4309</name>
</gene>
<reference evidence="2" key="1">
    <citation type="submission" date="2016-10" db="EMBL/GenBank/DDBJ databases">
        <authorList>
            <person name="Varghese N."/>
            <person name="Submissions S."/>
        </authorList>
    </citation>
    <scope>NUCLEOTIDE SEQUENCE [LARGE SCALE GENOMIC DNA]</scope>
    <source>
        <strain evidence="2">DSM 44526</strain>
    </source>
</reference>
<evidence type="ECO:0000313" key="1">
    <source>
        <dbReference type="EMBL" id="SDH10588.1"/>
    </source>
</evidence>
<evidence type="ECO:0008006" key="3">
    <source>
        <dbReference type="Google" id="ProtNLM"/>
    </source>
</evidence>